<dbReference type="EMBL" id="QGKX02000996">
    <property type="protein sequence ID" value="KAF3558763.1"/>
    <property type="molecule type" value="Genomic_DNA"/>
</dbReference>
<dbReference type="AlphaFoldDB" id="A0A8S9R1W2"/>
<dbReference type="Proteomes" id="UP000712600">
    <property type="component" value="Unassembled WGS sequence"/>
</dbReference>
<reference evidence="1" key="1">
    <citation type="submission" date="2019-12" db="EMBL/GenBank/DDBJ databases">
        <title>Genome sequencing and annotation of Brassica cretica.</title>
        <authorList>
            <person name="Studholme D.J."/>
            <person name="Sarris P."/>
        </authorList>
    </citation>
    <scope>NUCLEOTIDE SEQUENCE</scope>
    <source>
        <strain evidence="1">PFS-109/04</strain>
        <tissue evidence="1">Leaf</tissue>
    </source>
</reference>
<accession>A0A8S9R1W2</accession>
<organism evidence="1 2">
    <name type="scientific">Brassica cretica</name>
    <name type="common">Mustard</name>
    <dbReference type="NCBI Taxonomy" id="69181"/>
    <lineage>
        <taxon>Eukaryota</taxon>
        <taxon>Viridiplantae</taxon>
        <taxon>Streptophyta</taxon>
        <taxon>Embryophyta</taxon>
        <taxon>Tracheophyta</taxon>
        <taxon>Spermatophyta</taxon>
        <taxon>Magnoliopsida</taxon>
        <taxon>eudicotyledons</taxon>
        <taxon>Gunneridae</taxon>
        <taxon>Pentapetalae</taxon>
        <taxon>rosids</taxon>
        <taxon>malvids</taxon>
        <taxon>Brassicales</taxon>
        <taxon>Brassicaceae</taxon>
        <taxon>Brassiceae</taxon>
        <taxon>Brassica</taxon>
    </lineage>
</organism>
<evidence type="ECO:0000313" key="1">
    <source>
        <dbReference type="EMBL" id="KAF3558763.1"/>
    </source>
</evidence>
<proteinExistence type="predicted"/>
<protein>
    <submittedName>
        <fullName evidence="1">Uncharacterized protein</fullName>
    </submittedName>
</protein>
<gene>
    <name evidence="1" type="ORF">F2Q69_00015099</name>
</gene>
<evidence type="ECO:0000313" key="2">
    <source>
        <dbReference type="Proteomes" id="UP000712600"/>
    </source>
</evidence>
<name>A0A8S9R1W2_BRACR</name>
<sequence>MFLYSLQDIARLFNFGGLGNGRREAEDEEEKMIEQPHKKSRICTVPFSLFSDALNKDIVIDAVFDNGEDVALDGGDSDSDGYLDEVLF</sequence>
<comment type="caution">
    <text evidence="1">The sequence shown here is derived from an EMBL/GenBank/DDBJ whole genome shotgun (WGS) entry which is preliminary data.</text>
</comment>